<evidence type="ECO:0000313" key="1">
    <source>
        <dbReference type="EMBL" id="TQR84903.1"/>
    </source>
</evidence>
<protein>
    <submittedName>
        <fullName evidence="1">DUF3761 domain-containing protein</fullName>
    </submittedName>
</protein>
<keyword evidence="2" id="KW-1185">Reference proteome</keyword>
<dbReference type="EMBL" id="VIFX01000025">
    <property type="protein sequence ID" value="TQR84903.1"/>
    <property type="molecule type" value="Genomic_DNA"/>
</dbReference>
<dbReference type="Proteomes" id="UP000315759">
    <property type="component" value="Unassembled WGS sequence"/>
</dbReference>
<feature type="non-terminal residue" evidence="1">
    <location>
        <position position="1"/>
    </location>
</feature>
<dbReference type="AlphaFoldDB" id="A0A544VY37"/>
<reference evidence="1 2" key="1">
    <citation type="submission" date="2018-10" db="EMBL/GenBank/DDBJ databases">
        <title>Draft genome of Mycobacterium hodleri strain B.</title>
        <authorList>
            <person name="Amande T.J."/>
            <person name="Mcgenity T.J."/>
        </authorList>
    </citation>
    <scope>NUCLEOTIDE SEQUENCE [LARGE SCALE GENOMIC DNA]</scope>
    <source>
        <strain evidence="1 2">B</strain>
    </source>
</reference>
<comment type="caution">
    <text evidence="1">The sequence shown here is derived from an EMBL/GenBank/DDBJ whole genome shotgun (WGS) entry which is preliminary data.</text>
</comment>
<organism evidence="1 2">
    <name type="scientific">Mycolicibacterium hodleri</name>
    <dbReference type="NCBI Taxonomy" id="49897"/>
    <lineage>
        <taxon>Bacteria</taxon>
        <taxon>Bacillati</taxon>
        <taxon>Actinomycetota</taxon>
        <taxon>Actinomycetes</taxon>
        <taxon>Mycobacteriales</taxon>
        <taxon>Mycobacteriaceae</taxon>
        <taxon>Mycolicibacterium</taxon>
    </lineage>
</organism>
<name>A0A544VY37_9MYCO</name>
<accession>A0A544VY37</accession>
<evidence type="ECO:0000313" key="2">
    <source>
        <dbReference type="Proteomes" id="UP000315759"/>
    </source>
</evidence>
<sequence>PPPGVKVYLCKDDSYTFTQSPKRGATCAENGGVKQWIAG</sequence>
<proteinExistence type="predicted"/>
<gene>
    <name evidence="1" type="ORF">D8S82_19025</name>
</gene>